<reference evidence="3" key="1">
    <citation type="journal article" date="2014" name="Int. J. Syst. Evol. Microbiol.">
        <title>Complete genome sequence of Corynebacterium casei LMG S-19264T (=DSM 44701T), isolated from a smear-ripened cheese.</title>
        <authorList>
            <consortium name="US DOE Joint Genome Institute (JGI-PGF)"/>
            <person name="Walter F."/>
            <person name="Albersmeier A."/>
            <person name="Kalinowski J."/>
            <person name="Ruckert C."/>
        </authorList>
    </citation>
    <scope>NUCLEOTIDE SEQUENCE</scope>
    <source>
        <strain evidence="3">CGMCC 1.15082</strain>
    </source>
</reference>
<protein>
    <submittedName>
        <fullName evidence="3">N-carbamoylsarcosine amidase</fullName>
    </submittedName>
</protein>
<feature type="domain" description="Isochorismatase-like" evidence="2">
    <location>
        <begin position="22"/>
        <end position="196"/>
    </location>
</feature>
<dbReference type="EMBL" id="BMHH01000008">
    <property type="protein sequence ID" value="GGA94040.1"/>
    <property type="molecule type" value="Genomic_DNA"/>
</dbReference>
<dbReference type="Gene3D" id="3.40.50.850">
    <property type="entry name" value="Isochorismatase-like"/>
    <property type="match status" value="1"/>
</dbReference>
<sequence length="212" mass="23969">MFDDYQSAGYGEISVGFGRKPAILVVDFQKSHTSQEFPFGGKPLAMRALENTRKLLAVARPLNIPVAICFTAYQSEKDMPYWKIRPVRENYLPGNKAIELEEELADPTYDLIIRKTGPSMFYETKIEPFLIKAGVDTVIVTGVNTSGCIRATVIDSFQRGYRTIVPEPCVGDVEEGPHRYNLRDVGRRYADVVELEDVLNYLRQLPKTDTID</sequence>
<dbReference type="InterPro" id="IPR050272">
    <property type="entry name" value="Isochorismatase-like_hydrls"/>
</dbReference>
<evidence type="ECO:0000313" key="3">
    <source>
        <dbReference type="EMBL" id="GGA94040.1"/>
    </source>
</evidence>
<name>A0A916WG48_9HYPH</name>
<dbReference type="RefSeq" id="WP_188824301.1">
    <property type="nucleotide sequence ID" value="NZ_BMHH01000008.1"/>
</dbReference>
<dbReference type="AlphaFoldDB" id="A0A916WG48"/>
<dbReference type="PANTHER" id="PTHR43540">
    <property type="entry name" value="PEROXYUREIDOACRYLATE/UREIDOACRYLATE AMIDOHYDROLASE-RELATED"/>
    <property type="match status" value="1"/>
</dbReference>
<gene>
    <name evidence="3" type="ORF">GCM10011491_22820</name>
</gene>
<dbReference type="GO" id="GO:0016787">
    <property type="term" value="F:hydrolase activity"/>
    <property type="evidence" value="ECO:0007669"/>
    <property type="project" value="UniProtKB-KW"/>
</dbReference>
<keyword evidence="4" id="KW-1185">Reference proteome</keyword>
<dbReference type="SUPFAM" id="SSF52499">
    <property type="entry name" value="Isochorismatase-like hydrolases"/>
    <property type="match status" value="1"/>
</dbReference>
<proteinExistence type="predicted"/>
<accession>A0A916WG48</accession>
<dbReference type="InterPro" id="IPR036380">
    <property type="entry name" value="Isochorismatase-like_sf"/>
</dbReference>
<dbReference type="Pfam" id="PF00857">
    <property type="entry name" value="Isochorismatase"/>
    <property type="match status" value="1"/>
</dbReference>
<dbReference type="InterPro" id="IPR000868">
    <property type="entry name" value="Isochorismatase-like_dom"/>
</dbReference>
<reference evidence="3" key="2">
    <citation type="submission" date="2020-09" db="EMBL/GenBank/DDBJ databases">
        <authorList>
            <person name="Sun Q."/>
            <person name="Zhou Y."/>
        </authorList>
    </citation>
    <scope>NUCLEOTIDE SEQUENCE</scope>
    <source>
        <strain evidence="3">CGMCC 1.15082</strain>
    </source>
</reference>
<evidence type="ECO:0000259" key="2">
    <source>
        <dbReference type="Pfam" id="PF00857"/>
    </source>
</evidence>
<keyword evidence="1" id="KW-0378">Hydrolase</keyword>
<comment type="caution">
    <text evidence="3">The sequence shown here is derived from an EMBL/GenBank/DDBJ whole genome shotgun (WGS) entry which is preliminary data.</text>
</comment>
<evidence type="ECO:0000313" key="4">
    <source>
        <dbReference type="Proteomes" id="UP000646478"/>
    </source>
</evidence>
<organism evidence="3 4">
    <name type="scientific">Brucella endophytica</name>
    <dbReference type="NCBI Taxonomy" id="1963359"/>
    <lineage>
        <taxon>Bacteria</taxon>
        <taxon>Pseudomonadati</taxon>
        <taxon>Pseudomonadota</taxon>
        <taxon>Alphaproteobacteria</taxon>
        <taxon>Hyphomicrobiales</taxon>
        <taxon>Brucellaceae</taxon>
        <taxon>Brucella/Ochrobactrum group</taxon>
        <taxon>Brucella</taxon>
    </lineage>
</organism>
<dbReference type="Proteomes" id="UP000646478">
    <property type="component" value="Unassembled WGS sequence"/>
</dbReference>
<dbReference type="PANTHER" id="PTHR43540:SF1">
    <property type="entry name" value="ISOCHORISMATASE HYDROLASE"/>
    <property type="match status" value="1"/>
</dbReference>
<evidence type="ECO:0000256" key="1">
    <source>
        <dbReference type="ARBA" id="ARBA00022801"/>
    </source>
</evidence>